<dbReference type="AlphaFoldDB" id="A0A2U2J026"/>
<keyword evidence="2" id="KW-1185">Reference proteome</keyword>
<dbReference type="Proteomes" id="UP000245916">
    <property type="component" value="Unassembled WGS sequence"/>
</dbReference>
<sequence>MPLPTNKQVLSNLYRMKRDCRAFMDEAQRRGDQREADEFKEHMERVESMIEMEGGDPDA</sequence>
<organism evidence="1 2">
    <name type="scientific">Allosphingosinicella humi</name>
    <dbReference type="NCBI Taxonomy" id="2068657"/>
    <lineage>
        <taxon>Bacteria</taxon>
        <taxon>Pseudomonadati</taxon>
        <taxon>Pseudomonadota</taxon>
        <taxon>Alphaproteobacteria</taxon>
        <taxon>Sphingomonadales</taxon>
        <taxon>Sphingomonadaceae</taxon>
        <taxon>Allosphingosinicella</taxon>
    </lineage>
</organism>
<proteinExistence type="predicted"/>
<gene>
    <name evidence="1" type="ORF">DF286_01500</name>
</gene>
<comment type="caution">
    <text evidence="1">The sequence shown here is derived from an EMBL/GenBank/DDBJ whole genome shotgun (WGS) entry which is preliminary data.</text>
</comment>
<accession>A0A2U2J026</accession>
<dbReference type="RefSeq" id="WP_109269829.1">
    <property type="nucleotide sequence ID" value="NZ_QFFF01000001.1"/>
</dbReference>
<evidence type="ECO:0000313" key="2">
    <source>
        <dbReference type="Proteomes" id="UP000245916"/>
    </source>
</evidence>
<dbReference type="EMBL" id="QFFF01000001">
    <property type="protein sequence ID" value="PWG01690.1"/>
    <property type="molecule type" value="Genomic_DNA"/>
</dbReference>
<name>A0A2U2J026_9SPHN</name>
<reference evidence="1 2" key="1">
    <citation type="submission" date="2018-05" db="EMBL/GenBank/DDBJ databases">
        <title>Genome of Sphingosinicella humi QZX222.</title>
        <authorList>
            <person name="Qiao Z."/>
            <person name="Wang G."/>
        </authorList>
    </citation>
    <scope>NUCLEOTIDE SEQUENCE [LARGE SCALE GENOMIC DNA]</scope>
    <source>
        <strain evidence="1 2">QZX222</strain>
    </source>
</reference>
<protein>
    <submittedName>
        <fullName evidence="1">Uncharacterized protein</fullName>
    </submittedName>
</protein>
<evidence type="ECO:0000313" key="1">
    <source>
        <dbReference type="EMBL" id="PWG01690.1"/>
    </source>
</evidence>